<gene>
    <name evidence="3" type="primary">cobB</name>
    <name evidence="6" type="ORF">FY030_01235</name>
</gene>
<keyword evidence="3 4" id="KW-0862">Zinc</keyword>
<dbReference type="InterPro" id="IPR026591">
    <property type="entry name" value="Sirtuin_cat_small_dom_sf"/>
</dbReference>
<dbReference type="GO" id="GO:0005737">
    <property type="term" value="C:cytoplasm"/>
    <property type="evidence" value="ECO:0007669"/>
    <property type="project" value="UniProtKB-SubCell"/>
</dbReference>
<evidence type="ECO:0000256" key="3">
    <source>
        <dbReference type="HAMAP-Rule" id="MF_01121"/>
    </source>
</evidence>
<dbReference type="GO" id="GO:0008270">
    <property type="term" value="F:zinc ion binding"/>
    <property type="evidence" value="ECO:0007669"/>
    <property type="project" value="UniProtKB-UniRule"/>
</dbReference>
<feature type="binding site" evidence="3 4">
    <location>
        <position position="132"/>
    </location>
    <ligand>
        <name>Zn(2+)</name>
        <dbReference type="ChEBI" id="CHEBI:29105"/>
    </ligand>
</feature>
<dbReference type="InterPro" id="IPR029035">
    <property type="entry name" value="DHS-like_NAD/FAD-binding_dom"/>
</dbReference>
<feature type="active site" description="Proton acceptor" evidence="3 4">
    <location>
        <position position="124"/>
    </location>
</feature>
<keyword evidence="2 3" id="KW-0520">NAD</keyword>
<comment type="catalytic activity">
    <reaction evidence="3">
        <text>N(6)-succinyl-L-lysyl-[protein] + NAD(+) + H2O = 2''-O-succinyl-ADP-D-ribose + nicotinamide + L-lysyl-[protein]</text>
        <dbReference type="Rhea" id="RHEA:47668"/>
        <dbReference type="Rhea" id="RHEA-COMP:9752"/>
        <dbReference type="Rhea" id="RHEA-COMP:11877"/>
        <dbReference type="ChEBI" id="CHEBI:15377"/>
        <dbReference type="ChEBI" id="CHEBI:17154"/>
        <dbReference type="ChEBI" id="CHEBI:29969"/>
        <dbReference type="ChEBI" id="CHEBI:57540"/>
        <dbReference type="ChEBI" id="CHEBI:87830"/>
        <dbReference type="ChEBI" id="CHEBI:87832"/>
    </reaction>
</comment>
<dbReference type="Proteomes" id="UP000326546">
    <property type="component" value="Chromosome"/>
</dbReference>
<comment type="cofactor">
    <cofactor evidence="3">
        <name>Zn(2+)</name>
        <dbReference type="ChEBI" id="CHEBI:29105"/>
    </cofactor>
    <text evidence="3">Binds 1 zinc ion per subunit.</text>
</comment>
<feature type="binding site" evidence="3">
    <location>
        <position position="242"/>
    </location>
    <ligand>
        <name>NAD(+)</name>
        <dbReference type="ChEBI" id="CHEBI:57540"/>
    </ligand>
</feature>
<dbReference type="Gene3D" id="3.30.1600.10">
    <property type="entry name" value="SIR2/SIRT2 'Small Domain"/>
    <property type="match status" value="1"/>
</dbReference>
<dbReference type="InterPro" id="IPR026590">
    <property type="entry name" value="Ssirtuin_cat_dom"/>
</dbReference>
<comment type="function">
    <text evidence="3">NAD-dependent lysine deacetylase and desuccinylase that specifically removes acetyl and succinyl groups on target proteins. Modulates the activities of several proteins which are inactive in their acylated form.</text>
</comment>
<accession>A0A5J6V196</accession>
<dbReference type="NCBIfam" id="NF001753">
    <property type="entry name" value="PRK00481.1-3"/>
    <property type="match status" value="1"/>
</dbReference>
<dbReference type="PANTHER" id="PTHR11085:SF4">
    <property type="entry name" value="NAD-DEPENDENT PROTEIN DEACYLASE"/>
    <property type="match status" value="1"/>
</dbReference>
<dbReference type="CDD" id="cd01412">
    <property type="entry name" value="SIRT5_Af1_CobB"/>
    <property type="match status" value="1"/>
</dbReference>
<feature type="binding site" evidence="3 4">
    <location>
        <position position="135"/>
    </location>
    <ligand>
        <name>Zn(2+)</name>
        <dbReference type="ChEBI" id="CHEBI:29105"/>
    </ligand>
</feature>
<feature type="domain" description="Deacetylase sirtuin-type" evidence="5">
    <location>
        <begin position="1"/>
        <end position="256"/>
    </location>
</feature>
<comment type="catalytic activity">
    <reaction evidence="3">
        <text>N(6)-acetyl-L-lysyl-[protein] + NAD(+) + H2O = 2''-O-acetyl-ADP-D-ribose + nicotinamide + L-lysyl-[protein]</text>
        <dbReference type="Rhea" id="RHEA:43636"/>
        <dbReference type="Rhea" id="RHEA-COMP:9752"/>
        <dbReference type="Rhea" id="RHEA-COMP:10731"/>
        <dbReference type="ChEBI" id="CHEBI:15377"/>
        <dbReference type="ChEBI" id="CHEBI:17154"/>
        <dbReference type="ChEBI" id="CHEBI:29969"/>
        <dbReference type="ChEBI" id="CHEBI:57540"/>
        <dbReference type="ChEBI" id="CHEBI:61930"/>
        <dbReference type="ChEBI" id="CHEBI:83767"/>
        <dbReference type="EC" id="2.3.1.286"/>
    </reaction>
</comment>
<evidence type="ECO:0000259" key="5">
    <source>
        <dbReference type="PROSITE" id="PS50305"/>
    </source>
</evidence>
<evidence type="ECO:0000256" key="4">
    <source>
        <dbReference type="PROSITE-ProRule" id="PRU00236"/>
    </source>
</evidence>
<dbReference type="PANTHER" id="PTHR11085">
    <property type="entry name" value="NAD-DEPENDENT PROTEIN DEACYLASE SIRTUIN-5, MITOCHONDRIAL-RELATED"/>
    <property type="match status" value="1"/>
</dbReference>
<proteinExistence type="inferred from homology"/>
<keyword evidence="3 4" id="KW-0479">Metal-binding</keyword>
<dbReference type="GO" id="GO:0036055">
    <property type="term" value="F:protein-succinyllysine desuccinylase activity"/>
    <property type="evidence" value="ECO:0007669"/>
    <property type="project" value="UniProtKB-UniRule"/>
</dbReference>
<organism evidence="6 7">
    <name type="scientific">Ornithinimicrobium pratense</name>
    <dbReference type="NCBI Taxonomy" id="2593973"/>
    <lineage>
        <taxon>Bacteria</taxon>
        <taxon>Bacillati</taxon>
        <taxon>Actinomycetota</taxon>
        <taxon>Actinomycetes</taxon>
        <taxon>Micrococcales</taxon>
        <taxon>Ornithinimicrobiaceae</taxon>
        <taxon>Ornithinimicrobium</taxon>
    </lineage>
</organism>
<evidence type="ECO:0000256" key="1">
    <source>
        <dbReference type="ARBA" id="ARBA00022679"/>
    </source>
</evidence>
<feature type="binding site" evidence="3">
    <location>
        <position position="71"/>
    </location>
    <ligand>
        <name>substrate</name>
    </ligand>
</feature>
<keyword evidence="1" id="KW-0808">Transferase</keyword>
<comment type="similarity">
    <text evidence="3">Belongs to the sirtuin family. Class III subfamily.</text>
</comment>
<keyword evidence="3" id="KW-0963">Cytoplasm</keyword>
<evidence type="ECO:0000313" key="6">
    <source>
        <dbReference type="EMBL" id="QFG67530.1"/>
    </source>
</evidence>
<dbReference type="SUPFAM" id="SSF52467">
    <property type="entry name" value="DHS-like NAD/FAD-binding domain"/>
    <property type="match status" value="1"/>
</dbReference>
<keyword evidence="7" id="KW-1185">Reference proteome</keyword>
<dbReference type="InterPro" id="IPR003000">
    <property type="entry name" value="Sirtuin"/>
</dbReference>
<dbReference type="EC" id="2.3.1.286" evidence="3"/>
<dbReference type="OrthoDB" id="9800582at2"/>
<comment type="domain">
    <text evidence="3">2 residues (Tyr-71 and Arg-74) present in a large hydrophobic pocket are probably involved in substrate specificity. They are important for desuccinylation activity, but dispensable for deacetylation activity.</text>
</comment>
<comment type="caution">
    <text evidence="3">Lacks conserved residue(s) required for the propagation of feature annotation.</text>
</comment>
<dbReference type="GO" id="GO:0070403">
    <property type="term" value="F:NAD+ binding"/>
    <property type="evidence" value="ECO:0007669"/>
    <property type="project" value="UniProtKB-UniRule"/>
</dbReference>
<reference evidence="6 7" key="1">
    <citation type="submission" date="2019-09" db="EMBL/GenBank/DDBJ databases">
        <title>Serinicoccus pratensis sp. nov., isolated from meadow soil.</title>
        <authorList>
            <person name="Zhang W."/>
        </authorList>
    </citation>
    <scope>NUCLEOTIDE SEQUENCE [LARGE SCALE GENOMIC DNA]</scope>
    <source>
        <strain evidence="6 7">W204</strain>
    </source>
</reference>
<dbReference type="GO" id="GO:0036054">
    <property type="term" value="F:protein-malonyllysine demalonylase activity"/>
    <property type="evidence" value="ECO:0007669"/>
    <property type="project" value="InterPro"/>
</dbReference>
<dbReference type="AlphaFoldDB" id="A0A5J6V196"/>
<dbReference type="GO" id="GO:0017136">
    <property type="term" value="F:histone deacetylase activity, NAD-dependent"/>
    <property type="evidence" value="ECO:0007669"/>
    <property type="project" value="TreeGrafter"/>
</dbReference>
<sequence length="259" mass="27649">MTDDLAVPPRVLDLARDARRVCVLTGAGMSAESGLPTFRDVQVGLWEAHDPMELATAEAWAEDPGHVWAWYAWRADLVRRSEPNAGHRALTDWQQRPDVSLSVVTQNVDDLHERAGSEMLAHVHGSLFALRCSSCGRPSEADYPSVPEPVGHLEPPVCERCEGLVRPGVVWFGEALPQEEFFAGVEAAQTADLVLVVGTSGLVHPAATIPHLAGARGVPVVEINPAETEVSEAADVTWRATAATALPALVAQLEGGAPV</sequence>
<dbReference type="PROSITE" id="PS50305">
    <property type="entry name" value="SIRTUIN"/>
    <property type="match status" value="1"/>
</dbReference>
<name>A0A5J6V196_9MICO</name>
<dbReference type="Gene3D" id="3.40.50.1220">
    <property type="entry name" value="TPP-binding domain"/>
    <property type="match status" value="1"/>
</dbReference>
<dbReference type="RefSeq" id="WP_158059928.1">
    <property type="nucleotide sequence ID" value="NZ_CP044427.1"/>
</dbReference>
<feature type="binding site" evidence="3">
    <location>
        <begin position="198"/>
        <end position="200"/>
    </location>
    <ligand>
        <name>NAD(+)</name>
        <dbReference type="ChEBI" id="CHEBI:57540"/>
    </ligand>
</feature>
<evidence type="ECO:0000256" key="2">
    <source>
        <dbReference type="ARBA" id="ARBA00023027"/>
    </source>
</evidence>
<feature type="binding site" evidence="3">
    <location>
        <begin position="224"/>
        <end position="226"/>
    </location>
    <ligand>
        <name>NAD(+)</name>
        <dbReference type="ChEBI" id="CHEBI:57540"/>
    </ligand>
</feature>
<comment type="subcellular location">
    <subcellularLocation>
        <location evidence="3">Cytoplasm</location>
    </subcellularLocation>
</comment>
<dbReference type="InterPro" id="IPR027546">
    <property type="entry name" value="Sirtuin_class_III"/>
</dbReference>
<dbReference type="Pfam" id="PF02146">
    <property type="entry name" value="SIR2"/>
    <property type="match status" value="1"/>
</dbReference>
<feature type="binding site" evidence="3 4">
    <location>
        <position position="158"/>
    </location>
    <ligand>
        <name>Zn(2+)</name>
        <dbReference type="ChEBI" id="CHEBI:29105"/>
    </ligand>
</feature>
<evidence type="ECO:0000313" key="7">
    <source>
        <dbReference type="Proteomes" id="UP000326546"/>
    </source>
</evidence>
<dbReference type="HAMAP" id="MF_01121">
    <property type="entry name" value="Sirtuin_ClassIII"/>
    <property type="match status" value="1"/>
</dbReference>
<feature type="binding site" evidence="3">
    <location>
        <begin position="106"/>
        <end position="109"/>
    </location>
    <ligand>
        <name>NAD(+)</name>
        <dbReference type="ChEBI" id="CHEBI:57540"/>
    </ligand>
</feature>
<feature type="binding site" evidence="3 4">
    <location>
        <position position="161"/>
    </location>
    <ligand>
        <name>Zn(2+)</name>
        <dbReference type="ChEBI" id="CHEBI:29105"/>
    </ligand>
</feature>
<feature type="binding site" evidence="3">
    <location>
        <position position="74"/>
    </location>
    <ligand>
        <name>substrate</name>
    </ligand>
</feature>
<dbReference type="InterPro" id="IPR050134">
    <property type="entry name" value="NAD-dep_sirtuin_deacylases"/>
</dbReference>
<protein>
    <recommendedName>
        <fullName evidence="3">NAD-dependent protein deacylase</fullName>
        <ecNumber evidence="3">2.3.1.286</ecNumber>
    </recommendedName>
    <alternativeName>
        <fullName evidence="3">Regulatory protein SIR2 homolog</fullName>
    </alternativeName>
</protein>
<dbReference type="KEGG" id="serw:FY030_01235"/>
<dbReference type="EMBL" id="CP044427">
    <property type="protein sequence ID" value="QFG67530.1"/>
    <property type="molecule type" value="Genomic_DNA"/>
</dbReference>